<protein>
    <submittedName>
        <fullName evidence="1">Uncharacterized protein</fullName>
    </submittedName>
</protein>
<dbReference type="EMBL" id="GBRH01276625">
    <property type="protein sequence ID" value="JAD21270.1"/>
    <property type="molecule type" value="Transcribed_RNA"/>
</dbReference>
<accession>A0A0A8Y7X4</accession>
<name>A0A0A8Y7X4_ARUDO</name>
<reference evidence="1" key="1">
    <citation type="submission" date="2014-09" db="EMBL/GenBank/DDBJ databases">
        <authorList>
            <person name="Magalhaes I.L.F."/>
            <person name="Oliveira U."/>
            <person name="Santos F.R."/>
            <person name="Vidigal T.H.D.A."/>
            <person name="Brescovit A.D."/>
            <person name="Santos A.J."/>
        </authorList>
    </citation>
    <scope>NUCLEOTIDE SEQUENCE</scope>
    <source>
        <tissue evidence="1">Shoot tissue taken approximately 20 cm above the soil surface</tissue>
    </source>
</reference>
<reference evidence="1" key="2">
    <citation type="journal article" date="2015" name="Data Brief">
        <title>Shoot transcriptome of the giant reed, Arundo donax.</title>
        <authorList>
            <person name="Barrero R.A."/>
            <person name="Guerrero F.D."/>
            <person name="Moolhuijzen P."/>
            <person name="Goolsby J.A."/>
            <person name="Tidwell J."/>
            <person name="Bellgard S.E."/>
            <person name="Bellgard M.I."/>
        </authorList>
    </citation>
    <scope>NUCLEOTIDE SEQUENCE</scope>
    <source>
        <tissue evidence="1">Shoot tissue taken approximately 20 cm above the soil surface</tissue>
    </source>
</reference>
<proteinExistence type="predicted"/>
<sequence length="62" mass="7221">MAPLGCAADEVLVWASCTVVRARRDWLRWGVADKMLVWASCTADEWREHGKTIRQMTQSWER</sequence>
<dbReference type="AlphaFoldDB" id="A0A0A8Y7X4"/>
<evidence type="ECO:0000313" key="1">
    <source>
        <dbReference type="EMBL" id="JAD21270.1"/>
    </source>
</evidence>
<organism evidence="1">
    <name type="scientific">Arundo donax</name>
    <name type="common">Giant reed</name>
    <name type="synonym">Donax arundinaceus</name>
    <dbReference type="NCBI Taxonomy" id="35708"/>
    <lineage>
        <taxon>Eukaryota</taxon>
        <taxon>Viridiplantae</taxon>
        <taxon>Streptophyta</taxon>
        <taxon>Embryophyta</taxon>
        <taxon>Tracheophyta</taxon>
        <taxon>Spermatophyta</taxon>
        <taxon>Magnoliopsida</taxon>
        <taxon>Liliopsida</taxon>
        <taxon>Poales</taxon>
        <taxon>Poaceae</taxon>
        <taxon>PACMAD clade</taxon>
        <taxon>Arundinoideae</taxon>
        <taxon>Arundineae</taxon>
        <taxon>Arundo</taxon>
    </lineage>
</organism>